<protein>
    <submittedName>
        <fullName evidence="3">Phosphatidylinositol 4-kinase alpha 1-like</fullName>
    </submittedName>
</protein>
<organism evidence="3">
    <name type="scientific">Nicotiana tabacum</name>
    <name type="common">Common tobacco</name>
    <dbReference type="NCBI Taxonomy" id="4097"/>
    <lineage>
        <taxon>Eukaryota</taxon>
        <taxon>Viridiplantae</taxon>
        <taxon>Streptophyta</taxon>
        <taxon>Embryophyta</taxon>
        <taxon>Tracheophyta</taxon>
        <taxon>Spermatophyta</taxon>
        <taxon>Magnoliopsida</taxon>
        <taxon>eudicotyledons</taxon>
        <taxon>Gunneridae</taxon>
        <taxon>Pentapetalae</taxon>
        <taxon>asterids</taxon>
        <taxon>lamiids</taxon>
        <taxon>Solanales</taxon>
        <taxon>Solanaceae</taxon>
        <taxon>Nicotianoideae</taxon>
        <taxon>Nicotianeae</taxon>
        <taxon>Nicotiana</taxon>
    </lineage>
</organism>
<feature type="domain" description="PI4-kinase N-terminal" evidence="2">
    <location>
        <begin position="2"/>
        <end position="125"/>
    </location>
</feature>
<name>A0A1S3X8H3_TOBAC</name>
<dbReference type="KEGG" id="nta:107762353"/>
<evidence type="ECO:0000256" key="1">
    <source>
        <dbReference type="ARBA" id="ARBA00006209"/>
    </source>
</evidence>
<evidence type="ECO:0000259" key="2">
    <source>
        <dbReference type="Pfam" id="PF19274"/>
    </source>
</evidence>
<proteinExistence type="inferred from homology"/>
<dbReference type="Pfam" id="PF19274">
    <property type="entry name" value="PI4K_N"/>
    <property type="match status" value="1"/>
</dbReference>
<dbReference type="PaxDb" id="4097-A0A1S3X8H3"/>
<gene>
    <name evidence="3" type="primary">LOC107762353</name>
</gene>
<comment type="similarity">
    <text evidence="1">Belongs to the PI3/PI4-kinase family. Type III PI4K subfamily.</text>
</comment>
<dbReference type="AlphaFoldDB" id="A0A1S3X8H3"/>
<evidence type="ECO:0000313" key="3">
    <source>
        <dbReference type="RefSeq" id="XP_016436192.1"/>
    </source>
</evidence>
<dbReference type="OrthoDB" id="1768526at2759"/>
<reference evidence="3" key="1">
    <citation type="submission" date="2025-08" db="UniProtKB">
        <authorList>
            <consortium name="RefSeq"/>
        </authorList>
    </citation>
    <scope>IDENTIFICATION</scope>
</reference>
<sequence length="179" mass="19710">MELLEEELELNALHNPGSPRGSGNEKAAVSQRIALSTALGGCIKVSAMSMISGVKSTYLLAVAILEITRFCSNGGILSVPSSTASRTAFICVFEYLKSPGLKPAVSQCLTAIVQRAFETAVAWLVSYLPRSTRIPLLSKRSSFLSLVAIRNTNPFWFRRAIFGFRRGRLFLRNFVQIFF</sequence>
<dbReference type="RefSeq" id="XP_016436192.1">
    <property type="nucleotide sequence ID" value="XM_016580706.1"/>
</dbReference>
<dbReference type="InterPro" id="IPR045495">
    <property type="entry name" value="PI4K_N"/>
</dbReference>
<accession>A0A1S3X8H3</accession>
<dbReference type="STRING" id="4097.A0A1S3X8H3"/>